<comment type="caution">
    <text evidence="1">The sequence shown here is derived from an EMBL/GenBank/DDBJ whole genome shotgun (WGS) entry which is preliminary data.</text>
</comment>
<dbReference type="Proteomes" id="UP000305539">
    <property type="component" value="Unassembled WGS sequence"/>
</dbReference>
<name>A0A4U1HZ13_9BURK</name>
<organism evidence="1 2">
    <name type="scientific">Trinickia terrae</name>
    <dbReference type="NCBI Taxonomy" id="2571161"/>
    <lineage>
        <taxon>Bacteria</taxon>
        <taxon>Pseudomonadati</taxon>
        <taxon>Pseudomonadota</taxon>
        <taxon>Betaproteobacteria</taxon>
        <taxon>Burkholderiales</taxon>
        <taxon>Burkholderiaceae</taxon>
        <taxon>Trinickia</taxon>
    </lineage>
</organism>
<gene>
    <name evidence="1" type="ORF">FAZ69_21215</name>
</gene>
<keyword evidence="2" id="KW-1185">Reference proteome</keyword>
<evidence type="ECO:0000313" key="1">
    <source>
        <dbReference type="EMBL" id="TKC86363.1"/>
    </source>
</evidence>
<reference evidence="1 2" key="1">
    <citation type="submission" date="2019-04" db="EMBL/GenBank/DDBJ databases">
        <title>Trinickia sp. 7GSK02, isolated from subtropical forest soil.</title>
        <authorList>
            <person name="Gao Z.-H."/>
            <person name="Qiu L.-H."/>
        </authorList>
    </citation>
    <scope>NUCLEOTIDE SEQUENCE [LARGE SCALE GENOMIC DNA]</scope>
    <source>
        <strain evidence="1 2">7GSK02</strain>
    </source>
</reference>
<evidence type="ECO:0000313" key="2">
    <source>
        <dbReference type="Proteomes" id="UP000305539"/>
    </source>
</evidence>
<accession>A0A4U1HZ13</accession>
<dbReference type="RefSeq" id="WP_136897046.1">
    <property type="nucleotide sequence ID" value="NZ_SWJE01000011.1"/>
</dbReference>
<dbReference type="AlphaFoldDB" id="A0A4U1HZ13"/>
<protein>
    <submittedName>
        <fullName evidence="1">Uncharacterized protein</fullName>
    </submittedName>
</protein>
<proteinExistence type="predicted"/>
<dbReference type="EMBL" id="SWJE01000011">
    <property type="protein sequence ID" value="TKC86363.1"/>
    <property type="molecule type" value="Genomic_DNA"/>
</dbReference>
<sequence length="72" mass="8000">MTFEDKGMEETRFMKAGAGARDGAIGQGDDKRVVVTVTVGGDHDGRRRDTADMRPARLRGRRGRALARDLRR</sequence>